<dbReference type="EMBL" id="LVYI01000017">
    <property type="protein sequence ID" value="OAP53947.1"/>
    <property type="molecule type" value="Genomic_DNA"/>
</dbReference>
<evidence type="ECO:0008006" key="3">
    <source>
        <dbReference type="Google" id="ProtNLM"/>
    </source>
</evidence>
<keyword evidence="2" id="KW-1185">Reference proteome</keyword>
<evidence type="ECO:0000313" key="2">
    <source>
        <dbReference type="Proteomes" id="UP000078343"/>
    </source>
</evidence>
<dbReference type="OrthoDB" id="5425374at2759"/>
<gene>
    <name evidence="1" type="ORF">AYL99_11827</name>
</gene>
<sequence length="155" mass="16778">MEALRIALATAPALVSVDYDEGAGLFILAFDASIDGWGAVLTQSEQNLKRRHPARVQALLKSLKKFKPWLYGVAFLVKTDSMTLADKLNQPATDPPGVLVRQCLHELGSSIFEVRQIPGVENVVADAPARRPATEEDIAAAGDMPWGSLELAVDR</sequence>
<protein>
    <recommendedName>
        <fullName evidence="3">Reverse transcriptase RNase H-like domain-containing protein</fullName>
    </recommendedName>
</protein>
<evidence type="ECO:0000313" key="1">
    <source>
        <dbReference type="EMBL" id="OAP53947.1"/>
    </source>
</evidence>
<dbReference type="AlphaFoldDB" id="A0A178Z2K1"/>
<dbReference type="InterPro" id="IPR043502">
    <property type="entry name" value="DNA/RNA_pol_sf"/>
</dbReference>
<dbReference type="GeneID" id="30015994"/>
<dbReference type="SUPFAM" id="SSF56672">
    <property type="entry name" value="DNA/RNA polymerases"/>
    <property type="match status" value="1"/>
</dbReference>
<accession>A0A178Z2K1</accession>
<reference evidence="1 2" key="1">
    <citation type="submission" date="2016-04" db="EMBL/GenBank/DDBJ databases">
        <title>Draft genome of Fonsecaea erecta CBS 125763.</title>
        <authorList>
            <person name="Weiss V.A."/>
            <person name="Vicente V.A."/>
            <person name="Raittz R.T."/>
            <person name="Moreno L.F."/>
            <person name="De Souza E.M."/>
            <person name="Pedrosa F.O."/>
            <person name="Steffens M.B."/>
            <person name="Faoro H."/>
            <person name="Tadra-Sfeir M.Z."/>
            <person name="Najafzadeh M.J."/>
            <person name="Felipe M.S."/>
            <person name="Teixeira M."/>
            <person name="Sun J."/>
            <person name="Xi L."/>
            <person name="Gomes R."/>
            <person name="De Azevedo C.M."/>
            <person name="Salgado C.G."/>
            <person name="Da Silva M.B."/>
            <person name="Nascimento M.F."/>
            <person name="Queiroz-Telles F."/>
            <person name="Attili D.S."/>
            <person name="Gorbushina A."/>
        </authorList>
    </citation>
    <scope>NUCLEOTIDE SEQUENCE [LARGE SCALE GENOMIC DNA]</scope>
    <source>
        <strain evidence="1 2">CBS 125763</strain>
    </source>
</reference>
<comment type="caution">
    <text evidence="1">The sequence shown here is derived from an EMBL/GenBank/DDBJ whole genome shotgun (WGS) entry which is preliminary data.</text>
</comment>
<dbReference type="Proteomes" id="UP000078343">
    <property type="component" value="Unassembled WGS sequence"/>
</dbReference>
<dbReference type="RefSeq" id="XP_018687314.1">
    <property type="nucleotide sequence ID" value="XM_018843331.1"/>
</dbReference>
<name>A0A178Z2K1_9EURO</name>
<organism evidence="1 2">
    <name type="scientific">Fonsecaea erecta</name>
    <dbReference type="NCBI Taxonomy" id="1367422"/>
    <lineage>
        <taxon>Eukaryota</taxon>
        <taxon>Fungi</taxon>
        <taxon>Dikarya</taxon>
        <taxon>Ascomycota</taxon>
        <taxon>Pezizomycotina</taxon>
        <taxon>Eurotiomycetes</taxon>
        <taxon>Chaetothyriomycetidae</taxon>
        <taxon>Chaetothyriales</taxon>
        <taxon>Herpotrichiellaceae</taxon>
        <taxon>Fonsecaea</taxon>
    </lineage>
</organism>
<proteinExistence type="predicted"/>